<evidence type="ECO:0000313" key="4">
    <source>
        <dbReference type="EMBL" id="SDT14258.1"/>
    </source>
</evidence>
<dbReference type="AlphaFoldDB" id="A0A1H1XYE1"/>
<dbReference type="CDD" id="cd03143">
    <property type="entry name" value="A4_beta-galactosidase_middle_domain"/>
    <property type="match status" value="1"/>
</dbReference>
<dbReference type="Pfam" id="PF17132">
    <property type="entry name" value="Glyco_hydro_106"/>
    <property type="match status" value="1"/>
</dbReference>
<accession>A0A1H1XYE1</accession>
<keyword evidence="2" id="KW-0378">Hydrolase</keyword>
<dbReference type="SUPFAM" id="SSF49785">
    <property type="entry name" value="Galactose-binding domain-like"/>
    <property type="match status" value="1"/>
</dbReference>
<dbReference type="STRING" id="652787.SAMN05216490_2580"/>
<sequence>MYNLRSLIFLLLFAFLCVQQVNGQNTTGSLGLPNRASSFQKLETKFVHIPDSVQTSVYWYWISGNISKEGVVKDLEAMKKVGINRAFIGNIGLDDVPYGKVKMFTDEWWDILHAALKAATRLNIQIGIFNGPGWSQSGGPWIKAGQSMRYITSSQVMVKGPMAFSEPLDKPQADFQDVKVLAYPVAADYDKDISALKPELSSEPAIDSLSNLMDHDTKTGIHLKGGQPFTLNIDTKTPYTVRSVVITATNQAVRLEGEIQAKVNDAYVTIKHFVIDRSNPALNTGFIPFGPAAFSIPATISNNFRLVFTGVSPNSDLAEIKLSATPMVENYIEKTLAKMWPTPHPFWEAYQWVPQPVEKSAYIIDPAKVIDLSKYMTADGTLTWNVPAGNWIIERSGMAPTNVTNSPAPPEGRGMEVDKMSKEHVAEHFNAFLGEIMKRIPAEDRKTWKVTVEDSYETGSQNWTDSLIPEFEQTYHYDPTPYIPVLQGKVVGSEDMSDRFLWDLRRLIADDVSFKYVGGLRDISHKYGLTTWLENYGHWGYPGEFLQYGGQSDEVGGEFWSEGDLGDIENRAASSSAHIYGKTKVSAESFTAAGSPFYRYPAMFKKRGDRFFTEGINNTLLHVYISQPDSLKLPGMSAWFGVEFNRLNTWFFDMDILLKYIKRCNMMLQQGHYVADAAYFIGEDAPKMTGVTDPALPQGYSYDYINGDVIKQRLSVSNGKLVLPNGISYSILVLPKLETIRPELLSKIKELVQQGAVVLGPKPLRSPSLANYPEADQQVKRMADELWGKVDGTMVKVNHYGKGLVISGMDMQQAFDMIKVVPDLKITKSDSILFIHRQLPDGSVYFVSNQKNKTVNISTAFRINGKSPELWNAIDGSTRDLPAYHQNGVTTSIPMQLAPFESAFVVFRKNTTNTGDTTKSNYAAVKKTISINQPWTVDFDHAMRGPAKPVIFNTLTDWTQNTNDSIKYYAGTAYYHNTFKVDKTAKGARYIIDLGVARAIAKVTVNGIEMGGAWTPPYQVDITKALKPGINKLDIKVVNTWLNRLIGDSAIPAAQRQTAVVNWINAQTQLESSGLLGPVKINIIN</sequence>
<dbReference type="Proteomes" id="UP000199679">
    <property type="component" value="Chromosome I"/>
</dbReference>
<dbReference type="OrthoDB" id="9761519at2"/>
<reference evidence="4 5" key="1">
    <citation type="submission" date="2016-10" db="EMBL/GenBank/DDBJ databases">
        <authorList>
            <person name="de Groot N.N."/>
        </authorList>
    </citation>
    <scope>NUCLEOTIDE SEQUENCE [LARGE SCALE GENOMIC DNA]</scope>
    <source>
        <strain evidence="4 5">MP1X4</strain>
    </source>
</reference>
<feature type="chain" id="PRO_5009265975" evidence="3">
    <location>
        <begin position="24"/>
        <end position="1085"/>
    </location>
</feature>
<evidence type="ECO:0000256" key="3">
    <source>
        <dbReference type="SAM" id="SignalP"/>
    </source>
</evidence>
<evidence type="ECO:0000256" key="1">
    <source>
        <dbReference type="ARBA" id="ARBA00022729"/>
    </source>
</evidence>
<dbReference type="EMBL" id="LT629740">
    <property type="protein sequence ID" value="SDT14258.1"/>
    <property type="molecule type" value="Genomic_DNA"/>
</dbReference>
<dbReference type="GO" id="GO:0016787">
    <property type="term" value="F:hydrolase activity"/>
    <property type="evidence" value="ECO:0007669"/>
    <property type="project" value="UniProtKB-KW"/>
</dbReference>
<protein>
    <submittedName>
        <fullName evidence="4">Alpha-L-rhamnosidase</fullName>
    </submittedName>
</protein>
<evidence type="ECO:0000313" key="5">
    <source>
        <dbReference type="Proteomes" id="UP000199679"/>
    </source>
</evidence>
<keyword evidence="5" id="KW-1185">Reference proteome</keyword>
<dbReference type="Gene3D" id="2.60.120.260">
    <property type="entry name" value="Galactose-binding domain-like"/>
    <property type="match status" value="1"/>
</dbReference>
<gene>
    <name evidence="4" type="ORF">SAMN05216490_2580</name>
</gene>
<feature type="signal peptide" evidence="3">
    <location>
        <begin position="1"/>
        <end position="23"/>
    </location>
</feature>
<dbReference type="InterPro" id="IPR008979">
    <property type="entry name" value="Galactose-bd-like_sf"/>
</dbReference>
<dbReference type="NCBIfam" id="NF045579">
    <property type="entry name" value="rhamnoside_JR"/>
    <property type="match status" value="1"/>
</dbReference>
<dbReference type="PANTHER" id="PTHR43817">
    <property type="entry name" value="GLYCOSYL HYDROLASE"/>
    <property type="match status" value="1"/>
</dbReference>
<dbReference type="PANTHER" id="PTHR43817:SF1">
    <property type="entry name" value="HYDROLASE, FAMILY 43, PUTATIVE (AFU_ORTHOLOGUE AFUA_3G01660)-RELATED"/>
    <property type="match status" value="1"/>
</dbReference>
<name>A0A1H1XYE1_MUCMA</name>
<organism evidence="4 5">
    <name type="scientific">Mucilaginibacter mallensis</name>
    <dbReference type="NCBI Taxonomy" id="652787"/>
    <lineage>
        <taxon>Bacteria</taxon>
        <taxon>Pseudomonadati</taxon>
        <taxon>Bacteroidota</taxon>
        <taxon>Sphingobacteriia</taxon>
        <taxon>Sphingobacteriales</taxon>
        <taxon>Sphingobacteriaceae</taxon>
        <taxon>Mucilaginibacter</taxon>
    </lineage>
</organism>
<proteinExistence type="predicted"/>
<evidence type="ECO:0000256" key="2">
    <source>
        <dbReference type="ARBA" id="ARBA00022801"/>
    </source>
</evidence>
<keyword evidence="1 3" id="KW-0732">Signal</keyword>